<dbReference type="PANTHER" id="PTHR42695">
    <property type="entry name" value="GLUTAMINE AMIDOTRANSFERASE YLR126C-RELATED"/>
    <property type="match status" value="1"/>
</dbReference>
<evidence type="ECO:0000259" key="1">
    <source>
        <dbReference type="Pfam" id="PF00117"/>
    </source>
</evidence>
<dbReference type="Gene3D" id="3.40.50.880">
    <property type="match status" value="1"/>
</dbReference>
<reference evidence="3" key="1">
    <citation type="submission" date="2017-02" db="EMBL/GenBank/DDBJ databases">
        <authorList>
            <person name="Varghese N."/>
            <person name="Submissions S."/>
        </authorList>
    </citation>
    <scope>NUCLEOTIDE SEQUENCE [LARGE SCALE GENOMIC DNA]</scope>
    <source>
        <strain evidence="3">USBA 369</strain>
    </source>
</reference>
<dbReference type="GO" id="GO:0005829">
    <property type="term" value="C:cytosol"/>
    <property type="evidence" value="ECO:0007669"/>
    <property type="project" value="TreeGrafter"/>
</dbReference>
<gene>
    <name evidence="2" type="ORF">SAMN05428963_105217</name>
</gene>
<keyword evidence="3" id="KW-1185">Reference proteome</keyword>
<dbReference type="PROSITE" id="PS51273">
    <property type="entry name" value="GATASE_TYPE_1"/>
    <property type="match status" value="1"/>
</dbReference>
<dbReference type="NCBIfam" id="NF005072">
    <property type="entry name" value="PRK06490.1"/>
    <property type="match status" value="1"/>
</dbReference>
<feature type="domain" description="Glutamine amidotransferase" evidence="1">
    <location>
        <begin position="70"/>
        <end position="206"/>
    </location>
</feature>
<evidence type="ECO:0000313" key="3">
    <source>
        <dbReference type="Proteomes" id="UP000190135"/>
    </source>
</evidence>
<dbReference type="InterPro" id="IPR044992">
    <property type="entry name" value="ChyE-like"/>
</dbReference>
<dbReference type="InterPro" id="IPR029062">
    <property type="entry name" value="Class_I_gatase-like"/>
</dbReference>
<name>A0A1T4QS14_9HYPH</name>
<dbReference type="OrthoDB" id="9813383at2"/>
<dbReference type="EMBL" id="FUXL01000005">
    <property type="protein sequence ID" value="SKA06484.1"/>
    <property type="molecule type" value="Genomic_DNA"/>
</dbReference>
<dbReference type="STRING" id="1365950.SAMN05428963_105217"/>
<dbReference type="SUPFAM" id="SSF52317">
    <property type="entry name" value="Class I glutamine amidotransferase-like"/>
    <property type="match status" value="1"/>
</dbReference>
<organism evidence="2 3">
    <name type="scientific">Consotaella salsifontis</name>
    <dbReference type="NCBI Taxonomy" id="1365950"/>
    <lineage>
        <taxon>Bacteria</taxon>
        <taxon>Pseudomonadati</taxon>
        <taxon>Pseudomonadota</taxon>
        <taxon>Alphaproteobacteria</taxon>
        <taxon>Hyphomicrobiales</taxon>
        <taxon>Aurantimonadaceae</taxon>
        <taxon>Consotaella</taxon>
    </lineage>
</organism>
<dbReference type="InterPro" id="IPR017926">
    <property type="entry name" value="GATASE"/>
</dbReference>
<dbReference type="FunFam" id="3.40.50.880:FF:000033">
    <property type="entry name" value="Glutamine amidotransferase class-I"/>
    <property type="match status" value="1"/>
</dbReference>
<dbReference type="Proteomes" id="UP000190135">
    <property type="component" value="Unassembled WGS sequence"/>
</dbReference>
<dbReference type="AlphaFoldDB" id="A0A1T4QS14"/>
<sequence>MAETAGKSAQETLDEAAERRFVLGGASDPRPILAVLHQEMSTTGRVGQILQSHGVALDIRRPVMGDALPETLENHRGAIIFGGPPSANDDEPYLRQEIEWLKVPLEEKRPYLGICLGAQMLAKHLGAEVGPRSDDMVEIGYYPLSTTTEGRRLMPHWPSMVYQWHREGFDLPSGASLLATGDRFPNQAFQYGETAFGVQFHAELTLAMLHRWTTRGHERTLLPGAQKRRQHFDGRAIYDAPVRRWLEDFLAHIFGEPAKS</sequence>
<dbReference type="Pfam" id="PF00117">
    <property type="entry name" value="GATase"/>
    <property type="match status" value="1"/>
</dbReference>
<protein>
    <submittedName>
        <fullName evidence="2">GMP synthase (Glutamine-hydrolysing)</fullName>
    </submittedName>
</protein>
<evidence type="ECO:0000313" key="2">
    <source>
        <dbReference type="EMBL" id="SKA06484.1"/>
    </source>
</evidence>
<dbReference type="CDD" id="cd01741">
    <property type="entry name" value="GATase1_1"/>
    <property type="match status" value="1"/>
</dbReference>
<dbReference type="PANTHER" id="PTHR42695:SF5">
    <property type="entry name" value="GLUTAMINE AMIDOTRANSFERASE YLR126C-RELATED"/>
    <property type="match status" value="1"/>
</dbReference>
<dbReference type="RefSeq" id="WP_078708111.1">
    <property type="nucleotide sequence ID" value="NZ_FUXL01000005.1"/>
</dbReference>
<accession>A0A1T4QS14</accession>
<proteinExistence type="predicted"/>